<keyword evidence="1 3" id="KW-0853">WD repeat</keyword>
<evidence type="ECO:0000259" key="5">
    <source>
        <dbReference type="Pfam" id="PF00656"/>
    </source>
</evidence>
<dbReference type="PRINTS" id="PR00320">
    <property type="entry name" value="GPROTEINBRPT"/>
</dbReference>
<sequence length="631" mass="68429">MFRTICLLLISVCLSLAAAAQTNRAFIVGVGEYAELTDLQKTVGDATGYSSVFADDLDFDVTPLINPDTDTFLEAFDAFLQTIEPGDRVAFIFSGHGWSDGGQNYLALSDAPYHSSLLGLRKRTISLSEEILDEIRARQPEMVFAVIDACRDNPFDTGTRSMTKGMARTGITSDTLVVYAAGANQMALDRLGPEDDAPYSVFTRSLLPKLKDPNFPLSFAVGEASEEVAELAASVEHTQKPAVYSDVDPRFCFSGDCQFGEMDQEEKDWIYISSAGYVQMDVCSKYSEHLEKYPDGKFAAVAERNLSNPPCAMARLKLKSASWYADLQGHTDEIYGLDYSPSGRFLASASADKTARIWVVGMSPSEFGELSVLEGHTEPLLSVQFSPDEEYVVTASQDDTARIWRATGGEPVRILRGHTGDVSFADFSPDGERVVTASYDGTVRVWEVATGEEAFRIETHSSAVRSVHYSPLGNRLLTASNDGTVRLFNSSNGELVRTIESGPVPATYAESDATADRVLVASADGTARIWSATGDPIELEGHDGPLWNAAFSPDGEMVVTSADDLSARLWDARNGAMLAKIQDLGAFGANWAVFSPDGQMVAAAMKGAHLQLWKLTFETEFAPEEPADPAP</sequence>
<keyword evidence="4" id="KW-0732">Signal</keyword>
<dbReference type="InterPro" id="IPR001680">
    <property type="entry name" value="WD40_rpt"/>
</dbReference>
<feature type="repeat" description="WD" evidence="3">
    <location>
        <begin position="327"/>
        <end position="358"/>
    </location>
</feature>
<dbReference type="GO" id="GO:0004197">
    <property type="term" value="F:cysteine-type endopeptidase activity"/>
    <property type="evidence" value="ECO:0007669"/>
    <property type="project" value="InterPro"/>
</dbReference>
<keyword evidence="7" id="KW-1185">Reference proteome</keyword>
<name>A0A059FBN2_9PROT</name>
<dbReference type="STRING" id="1280952.HJA_10510"/>
<dbReference type="InterPro" id="IPR019775">
    <property type="entry name" value="WD40_repeat_CS"/>
</dbReference>
<feature type="signal peptide" evidence="4">
    <location>
        <begin position="1"/>
        <end position="19"/>
    </location>
</feature>
<dbReference type="Pfam" id="PF00400">
    <property type="entry name" value="WD40"/>
    <property type="match status" value="5"/>
</dbReference>
<dbReference type="CDD" id="cd00200">
    <property type="entry name" value="WD40"/>
    <property type="match status" value="1"/>
</dbReference>
<keyword evidence="2" id="KW-0677">Repeat</keyword>
<feature type="domain" description="Peptidase C14 caspase" evidence="5">
    <location>
        <begin position="23"/>
        <end position="247"/>
    </location>
</feature>
<dbReference type="InterPro" id="IPR011600">
    <property type="entry name" value="Pept_C14_caspase"/>
</dbReference>
<evidence type="ECO:0000256" key="3">
    <source>
        <dbReference type="PROSITE-ProRule" id="PRU00221"/>
    </source>
</evidence>
<dbReference type="SUPFAM" id="SSF52129">
    <property type="entry name" value="Caspase-like"/>
    <property type="match status" value="1"/>
</dbReference>
<evidence type="ECO:0000256" key="1">
    <source>
        <dbReference type="ARBA" id="ARBA00022574"/>
    </source>
</evidence>
<dbReference type="InterPro" id="IPR036322">
    <property type="entry name" value="WD40_repeat_dom_sf"/>
</dbReference>
<dbReference type="eggNOG" id="COG2319">
    <property type="taxonomic scope" value="Bacteria"/>
</dbReference>
<dbReference type="InterPro" id="IPR015943">
    <property type="entry name" value="WD40/YVTN_repeat-like_dom_sf"/>
</dbReference>
<dbReference type="PROSITE" id="PS50294">
    <property type="entry name" value="WD_REPEATS_REGION"/>
    <property type="match status" value="5"/>
</dbReference>
<dbReference type="eggNOG" id="COG4249">
    <property type="taxonomic scope" value="Bacteria"/>
</dbReference>
<accession>A0A059FBN2</accession>
<dbReference type="GO" id="GO:0006508">
    <property type="term" value="P:proteolysis"/>
    <property type="evidence" value="ECO:0007669"/>
    <property type="project" value="InterPro"/>
</dbReference>
<dbReference type="Pfam" id="PF00656">
    <property type="entry name" value="Peptidase_C14"/>
    <property type="match status" value="1"/>
</dbReference>
<feature type="repeat" description="WD" evidence="3">
    <location>
        <begin position="539"/>
        <end position="580"/>
    </location>
</feature>
<reference evidence="6 7" key="1">
    <citation type="journal article" date="2014" name="Antonie Van Leeuwenhoek">
        <title>Hyphomonas beringensis sp. nov. and Hyphomonas chukchiensis sp. nov., isolated from surface seawater of the Bering Sea and Chukchi Sea.</title>
        <authorList>
            <person name="Li C."/>
            <person name="Lai Q."/>
            <person name="Li G."/>
            <person name="Dong C."/>
            <person name="Wang J."/>
            <person name="Liao Y."/>
            <person name="Shao Z."/>
        </authorList>
    </citation>
    <scope>NUCLEOTIDE SEQUENCE [LARGE SCALE GENOMIC DNA]</scope>
    <source>
        <strain evidence="6 7">VP2</strain>
    </source>
</reference>
<dbReference type="SUPFAM" id="SSF50978">
    <property type="entry name" value="WD40 repeat-like"/>
    <property type="match status" value="1"/>
</dbReference>
<dbReference type="Gene3D" id="2.130.10.10">
    <property type="entry name" value="YVTN repeat-like/Quinoprotein amine dehydrogenase"/>
    <property type="match status" value="3"/>
</dbReference>
<dbReference type="Gene3D" id="3.40.50.1460">
    <property type="match status" value="1"/>
</dbReference>
<gene>
    <name evidence="6" type="ORF">HJA_10510</name>
</gene>
<dbReference type="RefSeq" id="WP_035581932.1">
    <property type="nucleotide sequence ID" value="NZ_ARYJ01000006.1"/>
</dbReference>
<dbReference type="AlphaFoldDB" id="A0A059FBN2"/>
<protein>
    <recommendedName>
        <fullName evidence="5">Peptidase C14 caspase domain-containing protein</fullName>
    </recommendedName>
</protein>
<evidence type="ECO:0000313" key="6">
    <source>
        <dbReference type="EMBL" id="KCZ88007.1"/>
    </source>
</evidence>
<evidence type="ECO:0000256" key="4">
    <source>
        <dbReference type="SAM" id="SignalP"/>
    </source>
</evidence>
<dbReference type="SMART" id="SM00320">
    <property type="entry name" value="WD40"/>
    <property type="match status" value="7"/>
</dbReference>
<feature type="repeat" description="WD" evidence="3">
    <location>
        <begin position="373"/>
        <end position="414"/>
    </location>
</feature>
<dbReference type="InterPro" id="IPR029030">
    <property type="entry name" value="Caspase-like_dom_sf"/>
</dbReference>
<proteinExistence type="predicted"/>
<feature type="repeat" description="WD" evidence="3">
    <location>
        <begin position="415"/>
        <end position="456"/>
    </location>
</feature>
<feature type="chain" id="PRO_5001577178" description="Peptidase C14 caspase domain-containing protein" evidence="4">
    <location>
        <begin position="20"/>
        <end position="631"/>
    </location>
</feature>
<evidence type="ECO:0000313" key="7">
    <source>
        <dbReference type="Proteomes" id="UP000024816"/>
    </source>
</evidence>
<comment type="caution">
    <text evidence="6">The sequence shown here is derived from an EMBL/GenBank/DDBJ whole genome shotgun (WGS) entry which is preliminary data.</text>
</comment>
<feature type="repeat" description="WD" evidence="3">
    <location>
        <begin position="457"/>
        <end position="498"/>
    </location>
</feature>
<dbReference type="Proteomes" id="UP000024816">
    <property type="component" value="Unassembled WGS sequence"/>
</dbReference>
<dbReference type="OrthoDB" id="235631at2"/>
<evidence type="ECO:0000256" key="2">
    <source>
        <dbReference type="ARBA" id="ARBA00022737"/>
    </source>
</evidence>
<organism evidence="6 7">
    <name type="scientific">Hyphomonas jannaschiana VP2</name>
    <dbReference type="NCBI Taxonomy" id="1280952"/>
    <lineage>
        <taxon>Bacteria</taxon>
        <taxon>Pseudomonadati</taxon>
        <taxon>Pseudomonadota</taxon>
        <taxon>Alphaproteobacteria</taxon>
        <taxon>Hyphomonadales</taxon>
        <taxon>Hyphomonadaceae</taxon>
        <taxon>Hyphomonas</taxon>
    </lineage>
</organism>
<dbReference type="EMBL" id="ARYJ01000006">
    <property type="protein sequence ID" value="KCZ88007.1"/>
    <property type="molecule type" value="Genomic_DNA"/>
</dbReference>
<dbReference type="PATRIC" id="fig|1280952.3.peg.2100"/>
<dbReference type="PANTHER" id="PTHR19848">
    <property type="entry name" value="WD40 REPEAT PROTEIN"/>
    <property type="match status" value="1"/>
</dbReference>
<dbReference type="PROSITE" id="PS00678">
    <property type="entry name" value="WD_REPEATS_1"/>
    <property type="match status" value="2"/>
</dbReference>
<dbReference type="PANTHER" id="PTHR19848:SF8">
    <property type="entry name" value="F-BOX AND WD REPEAT DOMAIN CONTAINING 7"/>
    <property type="match status" value="1"/>
</dbReference>
<dbReference type="PROSITE" id="PS50082">
    <property type="entry name" value="WD_REPEATS_2"/>
    <property type="match status" value="5"/>
</dbReference>
<dbReference type="InterPro" id="IPR020472">
    <property type="entry name" value="WD40_PAC1"/>
</dbReference>